<keyword evidence="8" id="KW-0175">Coiled coil</keyword>
<evidence type="ECO:0000256" key="9">
    <source>
        <dbReference type="ARBA" id="ARBA00023136"/>
    </source>
</evidence>
<comment type="subcellular location">
    <subcellularLocation>
        <location evidence="1">Golgi apparatus membrane</location>
        <topology evidence="1">Single-pass type IV membrane protein</topology>
    </subcellularLocation>
</comment>
<evidence type="ECO:0000256" key="5">
    <source>
        <dbReference type="ARBA" id="ARBA00022927"/>
    </source>
</evidence>
<keyword evidence="7" id="KW-0333">Golgi apparatus</keyword>
<dbReference type="GO" id="GO:0006906">
    <property type="term" value="P:vesicle fusion"/>
    <property type="evidence" value="ECO:0007669"/>
    <property type="project" value="TreeGrafter"/>
</dbReference>
<keyword evidence="6 10" id="KW-1133">Transmembrane helix</keyword>
<evidence type="ECO:0000313" key="12">
    <source>
        <dbReference type="EMBL" id="TFK26463.1"/>
    </source>
</evidence>
<accession>A0A5C3L1P6</accession>
<dbReference type="InterPro" id="IPR010989">
    <property type="entry name" value="SNARE"/>
</dbReference>
<dbReference type="InterPro" id="IPR006012">
    <property type="entry name" value="Syntaxin/epimorphin_CS"/>
</dbReference>
<keyword evidence="3" id="KW-0813">Transport</keyword>
<dbReference type="SMART" id="SM00397">
    <property type="entry name" value="t_SNARE"/>
    <property type="match status" value="1"/>
</dbReference>
<dbReference type="OrthoDB" id="10251371at2759"/>
<comment type="similarity">
    <text evidence="2">Belongs to the syntaxin family.</text>
</comment>
<dbReference type="CDD" id="cd15845">
    <property type="entry name" value="SNARE_syntaxin16"/>
    <property type="match status" value="1"/>
</dbReference>
<dbReference type="STRING" id="230819.A0A5C3L1P6"/>
<dbReference type="Pfam" id="PF05739">
    <property type="entry name" value="SNARE"/>
    <property type="match status" value="1"/>
</dbReference>
<sequence>MASSSSSSYDPTTRSRTSLFISFRDSSSRSTRFARRRSLYADDPDENDDEHDRLIATSSHVSLDVQLPPAWVDLADQVEELLLDAQSKIATLDRLHSRHVLPGFSDRSQEEQEIEAFTTDITKDFRRCHSLIQKIGSFQPHNFPPDSQSSRNIQLAAKNVQRGLAAKLQDISATFRKKQRVYMEKLQGQATKNQDLLVASGAITLKGSEGMSAVDDDVRAATHTRAQSMSLVHADPSVELRARDREVTEIAKSIATLAELFKDLSVLVIDQGTLLDSVEYNIEQTSVQLEGAVTELEVATQYQKNTGRRKCIFLLLLIIFGMIIVLIFKPKRHVIGPPPPVAPTHVPQPTPPALGEAINKRFDDHILLSRRKLWLRPGAFG</sequence>
<proteinExistence type="inferred from homology"/>
<keyword evidence="13" id="KW-1185">Reference proteome</keyword>
<evidence type="ECO:0000256" key="6">
    <source>
        <dbReference type="ARBA" id="ARBA00022989"/>
    </source>
</evidence>
<dbReference type="InterPro" id="IPR000727">
    <property type="entry name" value="T_SNARE_dom"/>
</dbReference>
<evidence type="ECO:0000256" key="8">
    <source>
        <dbReference type="ARBA" id="ARBA00023054"/>
    </source>
</evidence>
<gene>
    <name evidence="12" type="ORF">FA15DRAFT_667339</name>
</gene>
<dbReference type="PANTHER" id="PTHR19957:SF83">
    <property type="entry name" value="SYNTAXIN-16"/>
    <property type="match status" value="1"/>
</dbReference>
<dbReference type="Gene3D" id="1.20.58.70">
    <property type="match status" value="1"/>
</dbReference>
<keyword evidence="9 10" id="KW-0472">Membrane</keyword>
<dbReference type="InterPro" id="IPR045242">
    <property type="entry name" value="Syntaxin"/>
</dbReference>
<name>A0A5C3L1P6_COPMA</name>
<feature type="transmembrane region" description="Helical" evidence="10">
    <location>
        <begin position="312"/>
        <end position="328"/>
    </location>
</feature>
<reference evidence="12 13" key="1">
    <citation type="journal article" date="2019" name="Nat. Ecol. Evol.">
        <title>Megaphylogeny resolves global patterns of mushroom evolution.</title>
        <authorList>
            <person name="Varga T."/>
            <person name="Krizsan K."/>
            <person name="Foldi C."/>
            <person name="Dima B."/>
            <person name="Sanchez-Garcia M."/>
            <person name="Sanchez-Ramirez S."/>
            <person name="Szollosi G.J."/>
            <person name="Szarkandi J.G."/>
            <person name="Papp V."/>
            <person name="Albert L."/>
            <person name="Andreopoulos W."/>
            <person name="Angelini C."/>
            <person name="Antonin V."/>
            <person name="Barry K.W."/>
            <person name="Bougher N.L."/>
            <person name="Buchanan P."/>
            <person name="Buyck B."/>
            <person name="Bense V."/>
            <person name="Catcheside P."/>
            <person name="Chovatia M."/>
            <person name="Cooper J."/>
            <person name="Damon W."/>
            <person name="Desjardin D."/>
            <person name="Finy P."/>
            <person name="Geml J."/>
            <person name="Haridas S."/>
            <person name="Hughes K."/>
            <person name="Justo A."/>
            <person name="Karasinski D."/>
            <person name="Kautmanova I."/>
            <person name="Kiss B."/>
            <person name="Kocsube S."/>
            <person name="Kotiranta H."/>
            <person name="LaButti K.M."/>
            <person name="Lechner B.E."/>
            <person name="Liimatainen K."/>
            <person name="Lipzen A."/>
            <person name="Lukacs Z."/>
            <person name="Mihaltcheva S."/>
            <person name="Morgado L.N."/>
            <person name="Niskanen T."/>
            <person name="Noordeloos M.E."/>
            <person name="Ohm R.A."/>
            <person name="Ortiz-Santana B."/>
            <person name="Ovrebo C."/>
            <person name="Racz N."/>
            <person name="Riley R."/>
            <person name="Savchenko A."/>
            <person name="Shiryaev A."/>
            <person name="Soop K."/>
            <person name="Spirin V."/>
            <person name="Szebenyi C."/>
            <person name="Tomsovsky M."/>
            <person name="Tulloss R.E."/>
            <person name="Uehling J."/>
            <person name="Grigoriev I.V."/>
            <person name="Vagvolgyi C."/>
            <person name="Papp T."/>
            <person name="Martin F.M."/>
            <person name="Miettinen O."/>
            <person name="Hibbett D.S."/>
            <person name="Nagy L.G."/>
        </authorList>
    </citation>
    <scope>NUCLEOTIDE SEQUENCE [LARGE SCALE GENOMIC DNA]</scope>
    <source>
        <strain evidence="12 13">CBS 121175</strain>
    </source>
</reference>
<evidence type="ECO:0000259" key="11">
    <source>
        <dbReference type="PROSITE" id="PS50192"/>
    </source>
</evidence>
<evidence type="ECO:0000256" key="4">
    <source>
        <dbReference type="ARBA" id="ARBA00022692"/>
    </source>
</evidence>
<dbReference type="PANTHER" id="PTHR19957">
    <property type="entry name" value="SYNTAXIN"/>
    <property type="match status" value="1"/>
</dbReference>
<keyword evidence="5" id="KW-0653">Protein transport</keyword>
<evidence type="ECO:0000256" key="3">
    <source>
        <dbReference type="ARBA" id="ARBA00022448"/>
    </source>
</evidence>
<dbReference type="SUPFAM" id="SSF47661">
    <property type="entry name" value="t-snare proteins"/>
    <property type="match status" value="1"/>
</dbReference>
<keyword evidence="4 10" id="KW-0812">Transmembrane</keyword>
<dbReference type="PROSITE" id="PS50192">
    <property type="entry name" value="T_SNARE"/>
    <property type="match status" value="1"/>
</dbReference>
<evidence type="ECO:0000256" key="10">
    <source>
        <dbReference type="SAM" id="Phobius"/>
    </source>
</evidence>
<dbReference type="GO" id="GO:0031201">
    <property type="term" value="C:SNARE complex"/>
    <property type="evidence" value="ECO:0007669"/>
    <property type="project" value="TreeGrafter"/>
</dbReference>
<dbReference type="AlphaFoldDB" id="A0A5C3L1P6"/>
<dbReference type="GO" id="GO:0048278">
    <property type="term" value="P:vesicle docking"/>
    <property type="evidence" value="ECO:0007669"/>
    <property type="project" value="TreeGrafter"/>
</dbReference>
<organism evidence="12 13">
    <name type="scientific">Coprinopsis marcescibilis</name>
    <name type="common">Agaric fungus</name>
    <name type="synonym">Psathyrella marcescibilis</name>
    <dbReference type="NCBI Taxonomy" id="230819"/>
    <lineage>
        <taxon>Eukaryota</taxon>
        <taxon>Fungi</taxon>
        <taxon>Dikarya</taxon>
        <taxon>Basidiomycota</taxon>
        <taxon>Agaricomycotina</taxon>
        <taxon>Agaricomycetes</taxon>
        <taxon>Agaricomycetidae</taxon>
        <taxon>Agaricales</taxon>
        <taxon>Agaricineae</taxon>
        <taxon>Psathyrellaceae</taxon>
        <taxon>Coprinopsis</taxon>
    </lineage>
</organism>
<dbReference type="Proteomes" id="UP000307440">
    <property type="component" value="Unassembled WGS sequence"/>
</dbReference>
<feature type="domain" description="T-SNARE coiled-coil homology" evidence="11">
    <location>
        <begin position="237"/>
        <end position="299"/>
    </location>
</feature>
<evidence type="ECO:0000256" key="7">
    <source>
        <dbReference type="ARBA" id="ARBA00023034"/>
    </source>
</evidence>
<dbReference type="GO" id="GO:0005484">
    <property type="term" value="F:SNAP receptor activity"/>
    <property type="evidence" value="ECO:0007669"/>
    <property type="project" value="InterPro"/>
</dbReference>
<dbReference type="EMBL" id="ML210174">
    <property type="protein sequence ID" value="TFK26463.1"/>
    <property type="molecule type" value="Genomic_DNA"/>
</dbReference>
<dbReference type="PROSITE" id="PS00914">
    <property type="entry name" value="SYNTAXIN"/>
    <property type="match status" value="1"/>
</dbReference>
<evidence type="ECO:0000313" key="13">
    <source>
        <dbReference type="Proteomes" id="UP000307440"/>
    </source>
</evidence>
<dbReference type="GO" id="GO:0006886">
    <property type="term" value="P:intracellular protein transport"/>
    <property type="evidence" value="ECO:0007669"/>
    <property type="project" value="InterPro"/>
</dbReference>
<dbReference type="GO" id="GO:0000149">
    <property type="term" value="F:SNARE binding"/>
    <property type="evidence" value="ECO:0007669"/>
    <property type="project" value="TreeGrafter"/>
</dbReference>
<evidence type="ECO:0000256" key="2">
    <source>
        <dbReference type="ARBA" id="ARBA00009063"/>
    </source>
</evidence>
<protein>
    <submittedName>
        <fullName evidence="12">t-SNARE</fullName>
    </submittedName>
</protein>
<evidence type="ECO:0000256" key="1">
    <source>
        <dbReference type="ARBA" id="ARBA00004409"/>
    </source>
</evidence>
<dbReference type="GO" id="GO:0000139">
    <property type="term" value="C:Golgi membrane"/>
    <property type="evidence" value="ECO:0007669"/>
    <property type="project" value="UniProtKB-SubCell"/>
</dbReference>